<dbReference type="CDD" id="cd01029">
    <property type="entry name" value="TOPRIM_primases"/>
    <property type="match status" value="1"/>
</dbReference>
<reference evidence="5 6" key="1">
    <citation type="journal article" date="2011" name="Microbiology">
        <title>Transcriptome response to different carbon sources in Acetobacter aceti.</title>
        <authorList>
            <person name="Sakurai K."/>
            <person name="Arai H."/>
            <person name="Ishii M."/>
            <person name="Igarashi Y."/>
        </authorList>
    </citation>
    <scope>NUCLEOTIDE SEQUENCE [LARGE SCALE GENOMIC DNA]</scope>
    <source>
        <strain evidence="5 6">NBRC 14818</strain>
    </source>
</reference>
<dbReference type="SUPFAM" id="SSF56731">
    <property type="entry name" value="DNA primase core"/>
    <property type="match status" value="1"/>
</dbReference>
<dbReference type="Gene3D" id="3.40.1360.10">
    <property type="match status" value="1"/>
</dbReference>
<gene>
    <name evidence="5" type="ORF">EMQ_2973</name>
</gene>
<feature type="domain" description="SF3 helicase" evidence="4">
    <location>
        <begin position="443"/>
        <end position="602"/>
    </location>
</feature>
<dbReference type="NCBIfam" id="NF011296">
    <property type="entry name" value="PRK14709.1"/>
    <property type="match status" value="1"/>
</dbReference>
<evidence type="ECO:0000259" key="4">
    <source>
        <dbReference type="PROSITE" id="PS51206"/>
    </source>
</evidence>
<dbReference type="PANTHER" id="PTHR35372:SF2">
    <property type="entry name" value="SF3 HELICASE DOMAIN-CONTAINING PROTEIN"/>
    <property type="match status" value="1"/>
</dbReference>
<dbReference type="Pfam" id="PF08706">
    <property type="entry name" value="D5_N"/>
    <property type="match status" value="1"/>
</dbReference>
<dbReference type="Pfam" id="PF19263">
    <property type="entry name" value="DUF5906"/>
    <property type="match status" value="1"/>
</dbReference>
<dbReference type="EMBL" id="AP023410">
    <property type="protein sequence ID" value="BCK77367.1"/>
    <property type="molecule type" value="Genomic_DNA"/>
</dbReference>
<dbReference type="InterPro" id="IPR014015">
    <property type="entry name" value="Helicase_SF3_DNA-vir"/>
</dbReference>
<proteinExistence type="predicted"/>
<name>A0AB33IP94_ACEAC</name>
<dbReference type="SUPFAM" id="SSF52540">
    <property type="entry name" value="P-loop containing nucleoside triphosphate hydrolases"/>
    <property type="match status" value="1"/>
</dbReference>
<organism evidence="5 6">
    <name type="scientific">Acetobacter aceti NBRC 14818</name>
    <dbReference type="NCBI Taxonomy" id="887700"/>
    <lineage>
        <taxon>Bacteria</taxon>
        <taxon>Pseudomonadati</taxon>
        <taxon>Pseudomonadota</taxon>
        <taxon>Alphaproteobacteria</taxon>
        <taxon>Acetobacterales</taxon>
        <taxon>Acetobacteraceae</taxon>
        <taxon>Acetobacter</taxon>
        <taxon>Acetobacter subgen. Acetobacter</taxon>
    </lineage>
</organism>
<evidence type="ECO:0000313" key="6">
    <source>
        <dbReference type="Proteomes" id="UP000516424"/>
    </source>
</evidence>
<accession>A0AB33IP94</accession>
<dbReference type="RefSeq" id="WP_231367908.1">
    <property type="nucleotide sequence ID" value="NZ_AP023410.1"/>
</dbReference>
<evidence type="ECO:0000256" key="3">
    <source>
        <dbReference type="ARBA" id="ARBA00022840"/>
    </source>
</evidence>
<dbReference type="NCBIfam" id="TIGR01613">
    <property type="entry name" value="primase_Cterm"/>
    <property type="match status" value="1"/>
</dbReference>
<keyword evidence="6" id="KW-1185">Reference proteome</keyword>
<dbReference type="InterPro" id="IPR006500">
    <property type="entry name" value="Helicase_put_C_phage/plasmid"/>
</dbReference>
<protein>
    <recommendedName>
        <fullName evidence="4">SF3 helicase domain-containing protein</fullName>
    </recommendedName>
</protein>
<keyword evidence="1" id="KW-0547">Nucleotide-binding</keyword>
<dbReference type="Gene3D" id="3.40.50.300">
    <property type="entry name" value="P-loop containing nucleotide triphosphate hydrolases"/>
    <property type="match status" value="1"/>
</dbReference>
<dbReference type="GO" id="GO:0016787">
    <property type="term" value="F:hydrolase activity"/>
    <property type="evidence" value="ECO:0007669"/>
    <property type="project" value="UniProtKB-KW"/>
</dbReference>
<dbReference type="AlphaFoldDB" id="A0AB33IP94"/>
<dbReference type="InterPro" id="IPR014818">
    <property type="entry name" value="Phage/plasmid_primase_P4_C"/>
</dbReference>
<evidence type="ECO:0000256" key="2">
    <source>
        <dbReference type="ARBA" id="ARBA00022801"/>
    </source>
</evidence>
<dbReference type="InterPro" id="IPR027417">
    <property type="entry name" value="P-loop_NTPase"/>
</dbReference>
<dbReference type="SMART" id="SM00885">
    <property type="entry name" value="D5_N"/>
    <property type="match status" value="1"/>
</dbReference>
<dbReference type="InterPro" id="IPR045455">
    <property type="entry name" value="NrS-1_pol-like_helicase"/>
</dbReference>
<keyword evidence="2" id="KW-0378">Hydrolase</keyword>
<dbReference type="InterPro" id="IPR051620">
    <property type="entry name" value="ORF904-like_C"/>
</dbReference>
<evidence type="ECO:0000256" key="1">
    <source>
        <dbReference type="ARBA" id="ARBA00022741"/>
    </source>
</evidence>
<dbReference type="PROSITE" id="PS51206">
    <property type="entry name" value="SF3_HELICASE_1"/>
    <property type="match status" value="1"/>
</dbReference>
<dbReference type="Proteomes" id="UP000516424">
    <property type="component" value="Chromosome"/>
</dbReference>
<dbReference type="InterPro" id="IPR034154">
    <property type="entry name" value="TOPRIM_DnaG/twinkle"/>
</dbReference>
<dbReference type="GO" id="GO:0005524">
    <property type="term" value="F:ATP binding"/>
    <property type="evidence" value="ECO:0007669"/>
    <property type="project" value="UniProtKB-KW"/>
</dbReference>
<keyword evidence="3" id="KW-0067">ATP-binding</keyword>
<evidence type="ECO:0000313" key="5">
    <source>
        <dbReference type="EMBL" id="BCK77367.1"/>
    </source>
</evidence>
<dbReference type="Pfam" id="PF13155">
    <property type="entry name" value="Toprim_2"/>
    <property type="match status" value="1"/>
</dbReference>
<dbReference type="PANTHER" id="PTHR35372">
    <property type="entry name" value="ATP BINDING PROTEIN-RELATED"/>
    <property type="match status" value="1"/>
</dbReference>
<sequence>MSLSSVTPFKACAAAIARAVLGEPNRQYSTRSQMRFGSRGSLSVEIAGEKAGTWFDHEANIGGGMLDLVQRERHLDKAEALQFCQNVGVSLNKSEARASISRRIVATYDYRDEKGALLYQVLRYEPKDFRQRRADGAWSLGDVRRVLYRLPEIITKKDELVFVVEGEKDVDALFNIGLLATCNAGGAAKSGQKSKWRNDYTHSLKGRDVVVLPDNDEAGEAHATSIAKALSEVSSSVKIVRLPGLPAKGDVSDWLRAGGTKDGLLDLVSNTQKVAMVAAHEGEVIEVGSEGLLTEDAVATEFANRYAGRLKFCHSVGKWYGWGGTHWKQDKKHRAYTFARRIAGEISATADLKARVAAGKASFSGGVEKFAQRDEVFAVTSEEWDRDPFLLATPGGTIELRTGKMRPATPADMITKRTAIAPACDDCPLWKRFLSEATNGDADLIEFLQRWCGYCLAGDTREHALIFCYGPGGNGKSVFLNTVAKIMGDYAANAAMDTFTAGHGDKHPTDLAMLRGARLVTASETEEGRAWAEARIKQMTGGDPITARFMRQDFFTFLPEFKLTIVGNHKPVLKNVDEAARRRFNIVPFIHKPKNPDRELEQKLITEWPAILQWMIDGCLKWQENGLPRPKVVREATDEYFEAQDSFGQWLAERCVLDPCRSSKPSDLLKDFQEWCHQNGEPEADNKRLRGMLERTEGLKYVRKRIGNGNPVQLVQGITLLPKRHGDQG</sequence>